<organism evidence="8 9">
    <name type="scientific">Sediminitomix flava</name>
    <dbReference type="NCBI Taxonomy" id="379075"/>
    <lineage>
        <taxon>Bacteria</taxon>
        <taxon>Pseudomonadati</taxon>
        <taxon>Bacteroidota</taxon>
        <taxon>Cytophagia</taxon>
        <taxon>Cytophagales</taxon>
        <taxon>Flammeovirgaceae</taxon>
        <taxon>Sediminitomix</taxon>
    </lineage>
</organism>
<keyword evidence="9" id="KW-1185">Reference proteome</keyword>
<dbReference type="Gene3D" id="3.30.565.10">
    <property type="entry name" value="Histidine kinase-like ATPase, C-terminal domain"/>
    <property type="match status" value="1"/>
</dbReference>
<dbReference type="InterPro" id="IPR036890">
    <property type="entry name" value="HATPase_C_sf"/>
</dbReference>
<feature type="domain" description="Response regulatory" evidence="7">
    <location>
        <begin position="3"/>
        <end position="119"/>
    </location>
</feature>
<dbReference type="InterPro" id="IPR003594">
    <property type="entry name" value="HATPase_dom"/>
</dbReference>
<dbReference type="EMBL" id="QGDO01000004">
    <property type="protein sequence ID" value="PWJ40987.1"/>
    <property type="molecule type" value="Genomic_DNA"/>
</dbReference>
<dbReference type="OrthoDB" id="9781208at2"/>
<evidence type="ECO:0000256" key="2">
    <source>
        <dbReference type="ARBA" id="ARBA00012438"/>
    </source>
</evidence>
<dbReference type="PANTHER" id="PTHR43547">
    <property type="entry name" value="TWO-COMPONENT HISTIDINE KINASE"/>
    <property type="match status" value="1"/>
</dbReference>
<sequence>MKKILIVEDEESVRENISEILEVHNYETETAENGRVGIEKVFQFNPDLIICDIMMPEVDGYEVIETLREKNDYGMPPFIFLSALSDKSDLRKGMDLGADDYLSKPFRMDDLLSAIESKIKKHDRLQKDIEQQLTNNSLLLPPDTASHEFNTPLNGIMGLTNMLLQFYHNLSKDEVKEYLIEIKKSGQLLERSFRNLFLHHTISTYPSPQDAVKLFKADCVSSISKILTQTTEDLAKKYNRNNDVEFNFTEIEFPSSLYYPTLLLEEVLDNALKFSKNGDAIKISGEIEEDYYHISVVNEGSDFPQSQMNQIAPFTQFGRDKNEQQGLGLGLTLIKKIIEIMNGQISFEEIDNCTKVTIKLSLKNTFNA</sequence>
<evidence type="ECO:0000256" key="4">
    <source>
        <dbReference type="PROSITE-ProRule" id="PRU00169"/>
    </source>
</evidence>
<dbReference type="SMART" id="SM00448">
    <property type="entry name" value="REC"/>
    <property type="match status" value="1"/>
</dbReference>
<evidence type="ECO:0000259" key="6">
    <source>
        <dbReference type="PROSITE" id="PS50109"/>
    </source>
</evidence>
<feature type="modified residue" description="4-aspartylphosphate" evidence="4">
    <location>
        <position position="52"/>
    </location>
</feature>
<dbReference type="Pfam" id="PF00072">
    <property type="entry name" value="Response_reg"/>
    <property type="match status" value="1"/>
</dbReference>
<dbReference type="Proteomes" id="UP000245535">
    <property type="component" value="Unassembled WGS sequence"/>
</dbReference>
<dbReference type="InterPro" id="IPR011006">
    <property type="entry name" value="CheY-like_superfamily"/>
</dbReference>
<dbReference type="InterPro" id="IPR003661">
    <property type="entry name" value="HisK_dim/P_dom"/>
</dbReference>
<dbReference type="SMART" id="SM00387">
    <property type="entry name" value="HATPase_c"/>
    <property type="match status" value="1"/>
</dbReference>
<evidence type="ECO:0000313" key="8">
    <source>
        <dbReference type="EMBL" id="PWJ40987.1"/>
    </source>
</evidence>
<protein>
    <recommendedName>
        <fullName evidence="2">histidine kinase</fullName>
        <ecNumber evidence="2">2.7.13.3</ecNumber>
    </recommendedName>
</protein>
<accession>A0A315Z802</accession>
<evidence type="ECO:0000256" key="1">
    <source>
        <dbReference type="ARBA" id="ARBA00000085"/>
    </source>
</evidence>
<dbReference type="GO" id="GO:0000155">
    <property type="term" value="F:phosphorelay sensor kinase activity"/>
    <property type="evidence" value="ECO:0007669"/>
    <property type="project" value="InterPro"/>
</dbReference>
<dbReference type="PROSITE" id="PS50109">
    <property type="entry name" value="HIS_KIN"/>
    <property type="match status" value="1"/>
</dbReference>
<dbReference type="CDD" id="cd00082">
    <property type="entry name" value="HisKA"/>
    <property type="match status" value="1"/>
</dbReference>
<dbReference type="Pfam" id="PF00512">
    <property type="entry name" value="HisKA"/>
    <property type="match status" value="1"/>
</dbReference>
<dbReference type="Gene3D" id="1.10.287.130">
    <property type="match status" value="1"/>
</dbReference>
<evidence type="ECO:0000256" key="3">
    <source>
        <dbReference type="ARBA" id="ARBA00022553"/>
    </source>
</evidence>
<dbReference type="Pfam" id="PF02518">
    <property type="entry name" value="HATPase_c"/>
    <property type="match status" value="1"/>
</dbReference>
<dbReference type="SUPFAM" id="SSF52172">
    <property type="entry name" value="CheY-like"/>
    <property type="match status" value="1"/>
</dbReference>
<name>A0A315Z802_SEDFL</name>
<dbReference type="Gene3D" id="3.40.50.2300">
    <property type="match status" value="1"/>
</dbReference>
<evidence type="ECO:0000256" key="5">
    <source>
        <dbReference type="SAM" id="Coils"/>
    </source>
</evidence>
<dbReference type="InterPro" id="IPR001789">
    <property type="entry name" value="Sig_transdc_resp-reg_receiver"/>
</dbReference>
<comment type="caution">
    <text evidence="8">The sequence shown here is derived from an EMBL/GenBank/DDBJ whole genome shotgun (WGS) entry which is preliminary data.</text>
</comment>
<evidence type="ECO:0000313" key="9">
    <source>
        <dbReference type="Proteomes" id="UP000245535"/>
    </source>
</evidence>
<dbReference type="PANTHER" id="PTHR43547:SF2">
    <property type="entry name" value="HYBRID SIGNAL TRANSDUCTION HISTIDINE KINASE C"/>
    <property type="match status" value="1"/>
</dbReference>
<evidence type="ECO:0000259" key="7">
    <source>
        <dbReference type="PROSITE" id="PS50110"/>
    </source>
</evidence>
<gene>
    <name evidence="8" type="ORF">BC781_104253</name>
</gene>
<comment type="catalytic activity">
    <reaction evidence="1">
        <text>ATP + protein L-histidine = ADP + protein N-phospho-L-histidine.</text>
        <dbReference type="EC" id="2.7.13.3"/>
    </reaction>
</comment>
<dbReference type="SUPFAM" id="SSF55874">
    <property type="entry name" value="ATPase domain of HSP90 chaperone/DNA topoisomerase II/histidine kinase"/>
    <property type="match status" value="1"/>
</dbReference>
<feature type="domain" description="Histidine kinase" evidence="6">
    <location>
        <begin position="144"/>
        <end position="364"/>
    </location>
</feature>
<proteinExistence type="predicted"/>
<keyword evidence="5" id="KW-0175">Coiled coil</keyword>
<feature type="coiled-coil region" evidence="5">
    <location>
        <begin position="108"/>
        <end position="135"/>
    </location>
</feature>
<dbReference type="EC" id="2.7.13.3" evidence="2"/>
<reference evidence="8 9" key="1">
    <citation type="submission" date="2018-03" db="EMBL/GenBank/DDBJ databases">
        <title>Genomic Encyclopedia of Archaeal and Bacterial Type Strains, Phase II (KMG-II): from individual species to whole genera.</title>
        <authorList>
            <person name="Goeker M."/>
        </authorList>
    </citation>
    <scope>NUCLEOTIDE SEQUENCE [LARGE SCALE GENOMIC DNA]</scope>
    <source>
        <strain evidence="8 9">DSM 28229</strain>
    </source>
</reference>
<dbReference type="CDD" id="cd17574">
    <property type="entry name" value="REC_OmpR"/>
    <property type="match status" value="1"/>
</dbReference>
<dbReference type="PROSITE" id="PS50110">
    <property type="entry name" value="RESPONSE_REGULATORY"/>
    <property type="match status" value="1"/>
</dbReference>
<dbReference type="AlphaFoldDB" id="A0A315Z802"/>
<dbReference type="InterPro" id="IPR005467">
    <property type="entry name" value="His_kinase_dom"/>
</dbReference>
<keyword evidence="3 4" id="KW-0597">Phosphoprotein</keyword>
<dbReference type="RefSeq" id="WP_109619924.1">
    <property type="nucleotide sequence ID" value="NZ_QGDO01000004.1"/>
</dbReference>